<dbReference type="RefSeq" id="WP_194134514.1">
    <property type="nucleotide sequence ID" value="NZ_JADFFK010000006.1"/>
</dbReference>
<evidence type="ECO:0000256" key="2">
    <source>
        <dbReference type="SAM" id="SignalP"/>
    </source>
</evidence>
<evidence type="ECO:0000313" key="4">
    <source>
        <dbReference type="Proteomes" id="UP000607796"/>
    </source>
</evidence>
<keyword evidence="4" id="KW-1185">Reference proteome</keyword>
<evidence type="ECO:0000313" key="3">
    <source>
        <dbReference type="EMBL" id="MBE9637199.1"/>
    </source>
</evidence>
<evidence type="ECO:0000256" key="1">
    <source>
        <dbReference type="SAM" id="MobiDB-lite"/>
    </source>
</evidence>
<dbReference type="EMBL" id="JADFFK010000006">
    <property type="protein sequence ID" value="MBE9637199.1"/>
    <property type="molecule type" value="Genomic_DNA"/>
</dbReference>
<comment type="caution">
    <text evidence="3">The sequence shown here is derived from an EMBL/GenBank/DDBJ whole genome shotgun (WGS) entry which is preliminary data.</text>
</comment>
<organism evidence="3 4">
    <name type="scientific">Salipiger mangrovisoli</name>
    <dbReference type="NCBI Taxonomy" id="2865933"/>
    <lineage>
        <taxon>Bacteria</taxon>
        <taxon>Pseudomonadati</taxon>
        <taxon>Pseudomonadota</taxon>
        <taxon>Alphaproteobacteria</taxon>
        <taxon>Rhodobacterales</taxon>
        <taxon>Roseobacteraceae</taxon>
        <taxon>Salipiger</taxon>
    </lineage>
</organism>
<dbReference type="PROSITE" id="PS51257">
    <property type="entry name" value="PROKAR_LIPOPROTEIN"/>
    <property type="match status" value="1"/>
</dbReference>
<sequence length="101" mass="10301">MLRRILAVTLVLAHLFLIFPSTPAQAASGGCAGSITALDVCEMPLGFGAQQLPGGKCTSCVLLPEASLPALELPVSGDLLPNDSAAVRGSEPLPLKPPPRS</sequence>
<accession>A0ABR9X0Y3</accession>
<keyword evidence="2" id="KW-0732">Signal</keyword>
<feature type="chain" id="PRO_5046109118" description="DUF2946 domain-containing protein" evidence="2">
    <location>
        <begin position="27"/>
        <end position="101"/>
    </location>
</feature>
<protein>
    <recommendedName>
        <fullName evidence="5">DUF2946 domain-containing protein</fullName>
    </recommendedName>
</protein>
<feature type="signal peptide" evidence="2">
    <location>
        <begin position="1"/>
        <end position="26"/>
    </location>
</feature>
<name>A0ABR9X0Y3_9RHOB</name>
<feature type="region of interest" description="Disordered" evidence="1">
    <location>
        <begin position="82"/>
        <end position="101"/>
    </location>
</feature>
<proteinExistence type="predicted"/>
<evidence type="ECO:0008006" key="5">
    <source>
        <dbReference type="Google" id="ProtNLM"/>
    </source>
</evidence>
<gene>
    <name evidence="3" type="ORF">IQ782_10145</name>
</gene>
<reference evidence="3 4" key="1">
    <citation type="journal article" date="2021" name="Int. J. Syst. Evol. Microbiol.">
        <title>Salipiger mangrovisoli sp. nov., isolated from mangrove soil and the proposal for the reclassification of Paraphaeobacter pallidus as Salipiger pallidus comb. nov.</title>
        <authorList>
            <person name="Du J."/>
            <person name="Liu Y."/>
            <person name="Pei T."/>
            <person name="Deng M.R."/>
            <person name="Zhu H."/>
        </authorList>
    </citation>
    <scope>NUCLEOTIDE SEQUENCE [LARGE SCALE GENOMIC DNA]</scope>
    <source>
        <strain evidence="3 4">6D45A</strain>
    </source>
</reference>
<dbReference type="Proteomes" id="UP000607796">
    <property type="component" value="Unassembled WGS sequence"/>
</dbReference>